<reference evidence="1 2" key="1">
    <citation type="submission" date="2020-07" db="EMBL/GenBank/DDBJ databases">
        <authorList>
            <person name="Sun Q."/>
        </authorList>
    </citation>
    <scope>NUCLEOTIDE SEQUENCE [LARGE SCALE GENOMIC DNA]</scope>
    <source>
        <strain evidence="1 2">MAH-1</strain>
    </source>
</reference>
<dbReference type="InterPro" id="IPR011466">
    <property type="entry name" value="DUF1572"/>
</dbReference>
<protein>
    <submittedName>
        <fullName evidence="1">DinB family protein</fullName>
    </submittedName>
</protein>
<keyword evidence="2" id="KW-1185">Reference proteome</keyword>
<evidence type="ECO:0000313" key="2">
    <source>
        <dbReference type="Proteomes" id="UP000535020"/>
    </source>
</evidence>
<dbReference type="SUPFAM" id="SSF109854">
    <property type="entry name" value="DinB/YfiT-like putative metalloenzymes"/>
    <property type="match status" value="1"/>
</dbReference>
<evidence type="ECO:0000313" key="1">
    <source>
        <dbReference type="EMBL" id="NYA72594.1"/>
    </source>
</evidence>
<dbReference type="InterPro" id="IPR034660">
    <property type="entry name" value="DinB/YfiT-like"/>
</dbReference>
<dbReference type="Proteomes" id="UP000535020">
    <property type="component" value="Unassembled WGS sequence"/>
</dbReference>
<dbReference type="Pfam" id="PF07609">
    <property type="entry name" value="DUF1572"/>
    <property type="match status" value="1"/>
</dbReference>
<sequence length="164" mass="19185">MQRTEFIASRMREVLLDGTWIANTNFHDQITKVNWKQATHKIANLNTIALLTFHIDYYLDGILRAFQTGKLDISDKFSFDMREISSEEDWQELVAKFLKDANDFVDYVENMQESELEKPFIDAKYDSNIRNLEGVIEHSYYHLGQVVLIAKMVRELDSKNGKVT</sequence>
<proteinExistence type="predicted"/>
<dbReference type="RefSeq" id="WP_176007403.1">
    <property type="nucleotide sequence ID" value="NZ_JABWMI010000021.1"/>
</dbReference>
<comment type="caution">
    <text evidence="1">The sequence shown here is derived from an EMBL/GenBank/DDBJ whole genome shotgun (WGS) entry which is preliminary data.</text>
</comment>
<dbReference type="AlphaFoldDB" id="A0A7Y8Y4R3"/>
<organism evidence="1 2">
    <name type="scientific">Flavobacterium agri</name>
    <dbReference type="NCBI Taxonomy" id="2743471"/>
    <lineage>
        <taxon>Bacteria</taxon>
        <taxon>Pseudomonadati</taxon>
        <taxon>Bacteroidota</taxon>
        <taxon>Flavobacteriia</taxon>
        <taxon>Flavobacteriales</taxon>
        <taxon>Flavobacteriaceae</taxon>
        <taxon>Flavobacterium</taxon>
    </lineage>
</organism>
<gene>
    <name evidence="1" type="ORF">HZF10_16820</name>
</gene>
<dbReference type="EMBL" id="JACBJI010000009">
    <property type="protein sequence ID" value="NYA72594.1"/>
    <property type="molecule type" value="Genomic_DNA"/>
</dbReference>
<dbReference type="Gene3D" id="1.20.120.450">
    <property type="entry name" value="dinb family like domain"/>
    <property type="match status" value="1"/>
</dbReference>
<name>A0A7Y8Y4R3_9FLAO</name>
<accession>A0A7Y8Y4R3</accession>